<dbReference type="PANTHER" id="PTHR16515">
    <property type="entry name" value="PR DOMAIN ZINC FINGER PROTEIN"/>
    <property type="match status" value="1"/>
</dbReference>
<dbReference type="PANTHER" id="PTHR16515:SF49">
    <property type="entry name" value="GASTRULA ZINC FINGER PROTEIN XLCGF49.1-LIKE-RELATED"/>
    <property type="match status" value="1"/>
</dbReference>
<dbReference type="PROSITE" id="PS50157">
    <property type="entry name" value="ZINC_FINGER_C2H2_2"/>
    <property type="match status" value="6"/>
</dbReference>
<dbReference type="InterPro" id="IPR012934">
    <property type="entry name" value="Znf_AD"/>
</dbReference>
<feature type="domain" description="C2H2-type" evidence="12">
    <location>
        <begin position="498"/>
        <end position="526"/>
    </location>
</feature>
<evidence type="ECO:0000256" key="1">
    <source>
        <dbReference type="ARBA" id="ARBA00004123"/>
    </source>
</evidence>
<dbReference type="Gene3D" id="3.30.160.60">
    <property type="entry name" value="Classic Zinc Finger"/>
    <property type="match status" value="4"/>
</dbReference>
<evidence type="ECO:0000259" key="12">
    <source>
        <dbReference type="PROSITE" id="PS50157"/>
    </source>
</evidence>
<evidence type="ECO:0000256" key="7">
    <source>
        <dbReference type="ARBA" id="ARBA00023125"/>
    </source>
</evidence>
<keyword evidence="7" id="KW-0238">DNA-binding</keyword>
<feature type="domain" description="C2H2-type" evidence="12">
    <location>
        <begin position="556"/>
        <end position="586"/>
    </location>
</feature>
<evidence type="ECO:0000256" key="11">
    <source>
        <dbReference type="SAM" id="MobiDB-lite"/>
    </source>
</evidence>
<gene>
    <name evidence="13" type="ORF">CHIRRI_LOCUS1099</name>
</gene>
<dbReference type="SMART" id="SM00868">
    <property type="entry name" value="zf-AD"/>
    <property type="match status" value="2"/>
</dbReference>
<keyword evidence="5" id="KW-0862">Zinc</keyword>
<keyword evidence="2" id="KW-0479">Metal-binding</keyword>
<evidence type="ECO:0000256" key="5">
    <source>
        <dbReference type="ARBA" id="ARBA00022833"/>
    </source>
</evidence>
<evidence type="ECO:0000256" key="8">
    <source>
        <dbReference type="ARBA" id="ARBA00023163"/>
    </source>
</evidence>
<dbReference type="GO" id="GO:0008270">
    <property type="term" value="F:zinc ion binding"/>
    <property type="evidence" value="ECO:0007669"/>
    <property type="project" value="UniProtKB-KW"/>
</dbReference>
<dbReference type="SUPFAM" id="SSF57667">
    <property type="entry name" value="beta-beta-alpha zinc fingers"/>
    <property type="match status" value="4"/>
</dbReference>
<dbReference type="InterPro" id="IPR036236">
    <property type="entry name" value="Znf_C2H2_sf"/>
</dbReference>
<evidence type="ECO:0000313" key="14">
    <source>
        <dbReference type="Proteomes" id="UP001153620"/>
    </source>
</evidence>
<feature type="domain" description="C2H2-type" evidence="12">
    <location>
        <begin position="527"/>
        <end position="555"/>
    </location>
</feature>
<evidence type="ECO:0000256" key="6">
    <source>
        <dbReference type="ARBA" id="ARBA00023015"/>
    </source>
</evidence>
<keyword evidence="3" id="KW-0677">Repeat</keyword>
<dbReference type="OrthoDB" id="10039931at2759"/>
<keyword evidence="14" id="KW-1185">Reference proteome</keyword>
<keyword evidence="6" id="KW-0805">Transcription regulation</keyword>
<evidence type="ECO:0000256" key="2">
    <source>
        <dbReference type="ARBA" id="ARBA00022723"/>
    </source>
</evidence>
<dbReference type="InterPro" id="IPR050331">
    <property type="entry name" value="Zinc_finger"/>
</dbReference>
<feature type="domain" description="C2H2-type" evidence="12">
    <location>
        <begin position="376"/>
        <end position="399"/>
    </location>
</feature>
<feature type="domain" description="C2H2-type" evidence="12">
    <location>
        <begin position="288"/>
        <end position="316"/>
    </location>
</feature>
<dbReference type="Proteomes" id="UP001153620">
    <property type="component" value="Chromosome 1"/>
</dbReference>
<dbReference type="GO" id="GO:0005634">
    <property type="term" value="C:nucleus"/>
    <property type="evidence" value="ECO:0007669"/>
    <property type="project" value="UniProtKB-SubCell"/>
</dbReference>
<keyword evidence="9" id="KW-0539">Nucleus</keyword>
<keyword evidence="4 10" id="KW-0863">Zinc-finger</keyword>
<evidence type="ECO:0000256" key="3">
    <source>
        <dbReference type="ARBA" id="ARBA00022737"/>
    </source>
</evidence>
<accession>A0A9N9RJY1</accession>
<dbReference type="AlphaFoldDB" id="A0A9N9RJY1"/>
<dbReference type="Pfam" id="PF00096">
    <property type="entry name" value="zf-C2H2"/>
    <property type="match status" value="1"/>
</dbReference>
<evidence type="ECO:0000313" key="13">
    <source>
        <dbReference type="EMBL" id="CAG9798114.1"/>
    </source>
</evidence>
<dbReference type="PROSITE" id="PS00028">
    <property type="entry name" value="ZINC_FINGER_C2H2_1"/>
    <property type="match status" value="6"/>
</dbReference>
<reference evidence="13" key="2">
    <citation type="submission" date="2022-10" db="EMBL/GenBank/DDBJ databases">
        <authorList>
            <consortium name="ENA_rothamsted_submissions"/>
            <consortium name="culmorum"/>
            <person name="King R."/>
        </authorList>
    </citation>
    <scope>NUCLEOTIDE SEQUENCE</scope>
</reference>
<reference evidence="13" key="1">
    <citation type="submission" date="2022-01" db="EMBL/GenBank/DDBJ databases">
        <authorList>
            <person name="King R."/>
        </authorList>
    </citation>
    <scope>NUCLEOTIDE SEQUENCE</scope>
</reference>
<name>A0A9N9RJY1_9DIPT</name>
<evidence type="ECO:0000256" key="9">
    <source>
        <dbReference type="ARBA" id="ARBA00023242"/>
    </source>
</evidence>
<dbReference type="EMBL" id="OU895877">
    <property type="protein sequence ID" value="CAG9798114.1"/>
    <property type="molecule type" value="Genomic_DNA"/>
</dbReference>
<dbReference type="GO" id="GO:0010468">
    <property type="term" value="P:regulation of gene expression"/>
    <property type="evidence" value="ECO:0007669"/>
    <property type="project" value="TreeGrafter"/>
</dbReference>
<dbReference type="SMART" id="SM00355">
    <property type="entry name" value="ZnF_C2H2"/>
    <property type="match status" value="9"/>
</dbReference>
<evidence type="ECO:0000256" key="4">
    <source>
        <dbReference type="ARBA" id="ARBA00022771"/>
    </source>
</evidence>
<feature type="domain" description="C2H2-type" evidence="12">
    <location>
        <begin position="344"/>
        <end position="372"/>
    </location>
</feature>
<evidence type="ECO:0000256" key="10">
    <source>
        <dbReference type="PROSITE-ProRule" id="PRU00042"/>
    </source>
</evidence>
<proteinExistence type="predicted"/>
<feature type="region of interest" description="Disordered" evidence="11">
    <location>
        <begin position="255"/>
        <end position="277"/>
    </location>
</feature>
<feature type="region of interest" description="Disordered" evidence="11">
    <location>
        <begin position="188"/>
        <end position="208"/>
    </location>
</feature>
<comment type="subcellular location">
    <subcellularLocation>
        <location evidence="1">Nucleus</location>
    </subcellularLocation>
</comment>
<keyword evidence="8" id="KW-0804">Transcription</keyword>
<dbReference type="InterPro" id="IPR013087">
    <property type="entry name" value="Znf_C2H2_type"/>
</dbReference>
<organism evidence="13 14">
    <name type="scientific">Chironomus riparius</name>
    <dbReference type="NCBI Taxonomy" id="315576"/>
    <lineage>
        <taxon>Eukaryota</taxon>
        <taxon>Metazoa</taxon>
        <taxon>Ecdysozoa</taxon>
        <taxon>Arthropoda</taxon>
        <taxon>Hexapoda</taxon>
        <taxon>Insecta</taxon>
        <taxon>Pterygota</taxon>
        <taxon>Neoptera</taxon>
        <taxon>Endopterygota</taxon>
        <taxon>Diptera</taxon>
        <taxon>Nematocera</taxon>
        <taxon>Chironomoidea</taxon>
        <taxon>Chironomidae</taxon>
        <taxon>Chironominae</taxon>
        <taxon>Chironomus</taxon>
    </lineage>
</organism>
<sequence>MNCILCFNEASDSQLISVTERINDSKTLDQAIRESIECSFLILKNDLSDQQVCLTCLNCFKSFYELLSRVRINYKIVKVKDEEIDTFPINFCEITEPEEINIFDPEIVKYDTAIELRDCEVKIERFDKTSKVEEEDSHKETQKNRKEDESDFEWELDESIKQNWEVAKNKNEEKTLRDEIKVLEVKSKKRKIESNSDETDDSNLTAEERKQKAQTYVRYIRQCDLTPEILESKQKFVMIDGIEYKVPRRPLKSWKEPKAEKEAPNVNKRPHRSHDPEGEEKIRNFVEVKCHICNEKFDAFWRIRKHFKRFHPDEKGYLMCCNRKFTRRYALLDHIEWHDRSKVHCCETCGKEYKTKKILQQHVNIVHLKIVPNYEFMCTQCGKIFKTSSALNTHINVMHKEGDGRTFECFVCHRESFKNEYTLQRHMKYLHDPDSPKYKTTICHICSAILKVVSMKHHMRAKHSNEIKEKVKCEICEHWIVKTSMKQHMEKHKNNTGAECDVCGKFFKSKLSVYKHKTIVHSTNYKFQCSYCDKKFHREVKMKEHIAVRHTRDFPFKCRVDGCGREFRAEANWKIHEKKAHPEEYDKYFKPHYLRSPTHPFPDDSSSNNVDQNGCTQSLHALNL</sequence>
<dbReference type="GO" id="GO:0003677">
    <property type="term" value="F:DNA binding"/>
    <property type="evidence" value="ECO:0007669"/>
    <property type="project" value="UniProtKB-KW"/>
</dbReference>
<protein>
    <recommendedName>
        <fullName evidence="12">C2H2-type domain-containing protein</fullName>
    </recommendedName>
</protein>